<dbReference type="Proteomes" id="UP000798808">
    <property type="component" value="Unassembled WGS sequence"/>
</dbReference>
<organism evidence="2 3">
    <name type="scientific">Fulvivirga kasyanovii</name>
    <dbReference type="NCBI Taxonomy" id="396812"/>
    <lineage>
        <taxon>Bacteria</taxon>
        <taxon>Pseudomonadati</taxon>
        <taxon>Bacteroidota</taxon>
        <taxon>Cytophagia</taxon>
        <taxon>Cytophagales</taxon>
        <taxon>Fulvivirgaceae</taxon>
        <taxon>Fulvivirga</taxon>
    </lineage>
</organism>
<evidence type="ECO:0000313" key="3">
    <source>
        <dbReference type="Proteomes" id="UP000798808"/>
    </source>
</evidence>
<gene>
    <name evidence="2" type="ORF">E1163_05115</name>
</gene>
<reference evidence="2 3" key="1">
    <citation type="submission" date="2019-02" db="EMBL/GenBank/DDBJ databases">
        <authorList>
            <person name="Goldberg S.R."/>
            <person name="Haltli B.A."/>
            <person name="Correa H."/>
            <person name="Russell K.G."/>
        </authorList>
    </citation>
    <scope>NUCLEOTIDE SEQUENCE [LARGE SCALE GENOMIC DNA]</scope>
    <source>
        <strain evidence="2 3">JCM 16186</strain>
    </source>
</reference>
<evidence type="ECO:0000313" key="2">
    <source>
        <dbReference type="EMBL" id="MTI24319.1"/>
    </source>
</evidence>
<dbReference type="InterPro" id="IPR010852">
    <property type="entry name" value="ABATE"/>
</dbReference>
<accession>A0ABW9RLU0</accession>
<dbReference type="Pfam" id="PF07336">
    <property type="entry name" value="ABATE"/>
    <property type="match status" value="1"/>
</dbReference>
<dbReference type="PANTHER" id="PTHR35525:SF3">
    <property type="entry name" value="BLL6575 PROTEIN"/>
    <property type="match status" value="1"/>
</dbReference>
<dbReference type="InterPro" id="IPR023286">
    <property type="entry name" value="ABATE_dom_sf"/>
</dbReference>
<dbReference type="PANTHER" id="PTHR35525">
    <property type="entry name" value="BLL6575 PROTEIN"/>
    <property type="match status" value="1"/>
</dbReference>
<evidence type="ECO:0000259" key="1">
    <source>
        <dbReference type="Pfam" id="PF11706"/>
    </source>
</evidence>
<proteinExistence type="predicted"/>
<name>A0ABW9RLU0_9BACT</name>
<protein>
    <recommendedName>
        <fullName evidence="1">Zinc finger CGNR domain-containing protein</fullName>
    </recommendedName>
</protein>
<comment type="caution">
    <text evidence="2">The sequence shown here is derived from an EMBL/GenBank/DDBJ whole genome shotgun (WGS) entry which is preliminary data.</text>
</comment>
<dbReference type="InterPro" id="IPR021005">
    <property type="entry name" value="Znf_CGNR"/>
</dbReference>
<dbReference type="Pfam" id="PF11706">
    <property type="entry name" value="zf-CGNR"/>
    <property type="match status" value="1"/>
</dbReference>
<dbReference type="EMBL" id="SMLW01000397">
    <property type="protein sequence ID" value="MTI24319.1"/>
    <property type="molecule type" value="Genomic_DNA"/>
</dbReference>
<dbReference type="Gene3D" id="1.10.3300.10">
    <property type="entry name" value="Jann2411-like domain"/>
    <property type="match status" value="1"/>
</dbReference>
<dbReference type="SUPFAM" id="SSF160904">
    <property type="entry name" value="Jann2411-like"/>
    <property type="match status" value="1"/>
</dbReference>
<feature type="domain" description="Zinc finger CGNR" evidence="1">
    <location>
        <begin position="161"/>
        <end position="200"/>
    </location>
</feature>
<sequence length="210" mass="24670">MLNPGDYKGNYKLIGGLICFDFTNTVSWRETEHPHEWFDSFDNFTKWTEITDILEKEQAKELLKTLQGSREEGERHLNKMIETREFLFNLFNHLVQEGSVRPDDLQRLGVLGQSAYNHQMLAPSGSSYQWTWRNDISPLDKIHYAVIGAALEVITRHDLSRIKKCPSCQWLYMDVSKNKSRRWCTMEDCGNRHKVNAFNQNKKRQSKKAK</sequence>
<dbReference type="RefSeq" id="WP_155170188.1">
    <property type="nucleotide sequence ID" value="NZ_BAAAFL010000053.1"/>
</dbReference>
<keyword evidence="3" id="KW-1185">Reference proteome</keyword>